<dbReference type="SMART" id="SM00155">
    <property type="entry name" value="PLDc"/>
    <property type="match status" value="2"/>
</dbReference>
<dbReference type="InterPro" id="IPR025202">
    <property type="entry name" value="PLD-like_dom"/>
</dbReference>
<sequence length="465" mass="51808">MSNHSESITQDWLSGLQESTTSTLSDSPNYWSPSASTLLTTSQPLSFTLGTGFQILSTILQKCSTTRHELIIVTCFWATSSSQREISSLLQKLSTKGLAQNRKIQVRICFSSRSIVQKLFQTGSLNGRIYQPEEWPGLGLPEASDLEGLVMQVKSVFVRPFSVMHPKFILVDRELAFMPSCNVSWENWFEGCIEMRGGITEKLFDFYISFWAQGKTDLPPLPAQEPNSTQLPSLAPSPPPNSLIKHTTFPSSHPPPLTILLPSPHHTNPQFRLLSTRASSPPPTPLNTFLLTLFTHATRKIYIQTPNLTSKPVISALFAALSRGIDIHLVTSSRLMILEQLVTAGTITEFEVWKLMRKVKRLLVERERRKEDVERLGEGVGMGMGTLRVGYFHAREGQSGEGEPVKSHLKLCVVDEEVVVLGSGNMDRASWYTSQELGVAFFDREVAGAILMDVQEGLEGRVDYV</sequence>
<dbReference type="Gene3D" id="3.30.870.10">
    <property type="entry name" value="Endonuclease Chain A"/>
    <property type="match status" value="2"/>
</dbReference>
<dbReference type="Proteomes" id="UP001595075">
    <property type="component" value="Unassembled WGS sequence"/>
</dbReference>
<evidence type="ECO:0000313" key="3">
    <source>
        <dbReference type="Proteomes" id="UP001595075"/>
    </source>
</evidence>
<organism evidence="2 3">
    <name type="scientific">Oculimacula yallundae</name>
    <dbReference type="NCBI Taxonomy" id="86028"/>
    <lineage>
        <taxon>Eukaryota</taxon>
        <taxon>Fungi</taxon>
        <taxon>Dikarya</taxon>
        <taxon>Ascomycota</taxon>
        <taxon>Pezizomycotina</taxon>
        <taxon>Leotiomycetes</taxon>
        <taxon>Helotiales</taxon>
        <taxon>Ploettnerulaceae</taxon>
        <taxon>Oculimacula</taxon>
    </lineage>
</organism>
<dbReference type="Pfam" id="PF13091">
    <property type="entry name" value="PLDc_2"/>
    <property type="match status" value="1"/>
</dbReference>
<gene>
    <name evidence="2" type="ORF">VTL71DRAFT_13504</name>
</gene>
<keyword evidence="3" id="KW-1185">Reference proteome</keyword>
<accession>A0ABR4CMK2</accession>
<dbReference type="PANTHER" id="PTHR21248">
    <property type="entry name" value="CARDIOLIPIN SYNTHASE"/>
    <property type="match status" value="1"/>
</dbReference>
<dbReference type="PROSITE" id="PS50035">
    <property type="entry name" value="PLD"/>
    <property type="match status" value="2"/>
</dbReference>
<dbReference type="SUPFAM" id="SSF56024">
    <property type="entry name" value="Phospholipase D/nuclease"/>
    <property type="match status" value="2"/>
</dbReference>
<proteinExistence type="predicted"/>
<protein>
    <recommendedName>
        <fullName evidence="1">PLD phosphodiesterase domain-containing protein</fullName>
    </recommendedName>
</protein>
<name>A0ABR4CMK2_9HELO</name>
<feature type="domain" description="PLD phosphodiesterase" evidence="1">
    <location>
        <begin position="160"/>
        <end position="187"/>
    </location>
</feature>
<feature type="domain" description="PLD phosphodiesterase" evidence="1">
    <location>
        <begin position="408"/>
        <end position="430"/>
    </location>
</feature>
<evidence type="ECO:0000313" key="2">
    <source>
        <dbReference type="EMBL" id="KAL2070478.1"/>
    </source>
</evidence>
<dbReference type="InterPro" id="IPR001736">
    <property type="entry name" value="PLipase_D/transphosphatidylase"/>
</dbReference>
<comment type="caution">
    <text evidence="2">The sequence shown here is derived from an EMBL/GenBank/DDBJ whole genome shotgun (WGS) entry which is preliminary data.</text>
</comment>
<evidence type="ECO:0000259" key="1">
    <source>
        <dbReference type="PROSITE" id="PS50035"/>
    </source>
</evidence>
<dbReference type="EMBL" id="JAZHXI010000006">
    <property type="protein sequence ID" value="KAL2070478.1"/>
    <property type="molecule type" value="Genomic_DNA"/>
</dbReference>
<dbReference type="CDD" id="cd00138">
    <property type="entry name" value="PLDc_SF"/>
    <property type="match status" value="1"/>
</dbReference>
<reference evidence="2 3" key="1">
    <citation type="journal article" date="2024" name="Commun. Biol.">
        <title>Comparative genomic analysis of thermophilic fungi reveals convergent evolutionary adaptations and gene losses.</title>
        <authorList>
            <person name="Steindorff A.S."/>
            <person name="Aguilar-Pontes M.V."/>
            <person name="Robinson A.J."/>
            <person name="Andreopoulos B."/>
            <person name="LaButti K."/>
            <person name="Kuo A."/>
            <person name="Mondo S."/>
            <person name="Riley R."/>
            <person name="Otillar R."/>
            <person name="Haridas S."/>
            <person name="Lipzen A."/>
            <person name="Grimwood J."/>
            <person name="Schmutz J."/>
            <person name="Clum A."/>
            <person name="Reid I.D."/>
            <person name="Moisan M.C."/>
            <person name="Butler G."/>
            <person name="Nguyen T.T.M."/>
            <person name="Dewar K."/>
            <person name="Conant G."/>
            <person name="Drula E."/>
            <person name="Henrissat B."/>
            <person name="Hansel C."/>
            <person name="Singer S."/>
            <person name="Hutchinson M.I."/>
            <person name="de Vries R.P."/>
            <person name="Natvig D.O."/>
            <person name="Powell A.J."/>
            <person name="Tsang A."/>
            <person name="Grigoriev I.V."/>
        </authorList>
    </citation>
    <scope>NUCLEOTIDE SEQUENCE [LARGE SCALE GENOMIC DNA]</scope>
    <source>
        <strain evidence="2 3">CBS 494.80</strain>
    </source>
</reference>
<dbReference type="PANTHER" id="PTHR21248:SF11">
    <property type="entry name" value="PLD PHOSPHODIESTERASE DOMAIN-CONTAINING PROTEIN"/>
    <property type="match status" value="1"/>
</dbReference>